<dbReference type="Pfam" id="PF01047">
    <property type="entry name" value="MarR"/>
    <property type="match status" value="1"/>
</dbReference>
<dbReference type="SUPFAM" id="SSF46785">
    <property type="entry name" value="Winged helix' DNA-binding domain"/>
    <property type="match status" value="1"/>
</dbReference>
<dbReference type="GO" id="GO:0003700">
    <property type="term" value="F:DNA-binding transcription factor activity"/>
    <property type="evidence" value="ECO:0007669"/>
    <property type="project" value="InterPro"/>
</dbReference>
<dbReference type="PANTHER" id="PTHR33164:SF103">
    <property type="entry name" value="REGULATORY PROTEIN MARR"/>
    <property type="match status" value="1"/>
</dbReference>
<protein>
    <submittedName>
        <fullName evidence="3">MarR family transcriptional regulator</fullName>
    </submittedName>
</protein>
<feature type="region of interest" description="Disordered" evidence="1">
    <location>
        <begin position="151"/>
        <end position="171"/>
    </location>
</feature>
<proteinExistence type="predicted"/>
<accession>A0A927BJM8</accession>
<dbReference type="InterPro" id="IPR039422">
    <property type="entry name" value="MarR/SlyA-like"/>
</dbReference>
<evidence type="ECO:0000259" key="2">
    <source>
        <dbReference type="PROSITE" id="PS50995"/>
    </source>
</evidence>
<dbReference type="EMBL" id="JACWUS010000001">
    <property type="protein sequence ID" value="MBD2827966.1"/>
    <property type="molecule type" value="Genomic_DNA"/>
</dbReference>
<evidence type="ECO:0000313" key="3">
    <source>
        <dbReference type="EMBL" id="MBD2827966.1"/>
    </source>
</evidence>
<comment type="caution">
    <text evidence="3">The sequence shown here is derived from an EMBL/GenBank/DDBJ whole genome shotgun (WGS) entry which is preliminary data.</text>
</comment>
<dbReference type="SMART" id="SM00347">
    <property type="entry name" value="HTH_MARR"/>
    <property type="match status" value="1"/>
</dbReference>
<dbReference type="Gene3D" id="1.10.10.10">
    <property type="entry name" value="Winged helix-like DNA-binding domain superfamily/Winged helix DNA-binding domain"/>
    <property type="match status" value="1"/>
</dbReference>
<feature type="domain" description="HTH marR-type" evidence="2">
    <location>
        <begin position="12"/>
        <end position="149"/>
    </location>
</feature>
<gene>
    <name evidence="3" type="ORF">ID875_05730</name>
</gene>
<dbReference type="GO" id="GO:0006950">
    <property type="term" value="P:response to stress"/>
    <property type="evidence" value="ECO:0007669"/>
    <property type="project" value="TreeGrafter"/>
</dbReference>
<dbReference type="AlphaFoldDB" id="A0A927BJM8"/>
<dbReference type="PANTHER" id="PTHR33164">
    <property type="entry name" value="TRANSCRIPTIONAL REGULATOR, MARR FAMILY"/>
    <property type="match status" value="1"/>
</dbReference>
<dbReference type="InterPro" id="IPR036388">
    <property type="entry name" value="WH-like_DNA-bd_sf"/>
</dbReference>
<dbReference type="InterPro" id="IPR000835">
    <property type="entry name" value="HTH_MarR-typ"/>
</dbReference>
<name>A0A927BJM8_STRGL</name>
<organism evidence="3">
    <name type="scientific">Streptomyces globisporus</name>
    <dbReference type="NCBI Taxonomy" id="1908"/>
    <lineage>
        <taxon>Bacteria</taxon>
        <taxon>Bacillati</taxon>
        <taxon>Actinomycetota</taxon>
        <taxon>Actinomycetes</taxon>
        <taxon>Kitasatosporales</taxon>
        <taxon>Streptomycetaceae</taxon>
        <taxon>Streptomyces</taxon>
    </lineage>
</organism>
<dbReference type="InterPro" id="IPR036390">
    <property type="entry name" value="WH_DNA-bd_sf"/>
</dbReference>
<evidence type="ECO:0000256" key="1">
    <source>
        <dbReference type="SAM" id="MobiDB-lite"/>
    </source>
</evidence>
<dbReference type="PROSITE" id="PS50995">
    <property type="entry name" value="HTH_MARR_2"/>
    <property type="match status" value="1"/>
</dbReference>
<sequence>MNASEAATTGTRQEPTHAASSIVELLDVMWDHARNATAGTAAPGSTSQLRLMYVIDGEEGVRMRVVCHRLSSAPPTVTRMCDRLQAIGFLERLPCPDNGREITLRLTPAGREHLQRIRAQRDTMLHQAIENMTPGERGALAQGLAGLRAQLDPSAAPGDRLRATAGRNSAA</sequence>
<reference evidence="3" key="1">
    <citation type="journal article" date="2020" name="PLoS ONE">
        <title>Isolation and characterization of Streptomyces bacteriophages and Streptomyces strains encoding biosynthetic arsenals: Streptomyces strains and phages for antibiotic discovery.</title>
        <authorList>
            <person name="Montano E.T."/>
            <person name="Nideffer J.F."/>
            <person name="Brumage L."/>
            <person name="Erb M."/>
            <person name="Derman A.I."/>
            <person name="Davis J.P."/>
            <person name="Estrada E."/>
            <person name="Fu S."/>
            <person name="Le D."/>
            <person name="Vuppala A."/>
            <person name="Tran C."/>
            <person name="Luterstein E."/>
            <person name="Lakkaraju S."/>
            <person name="Panchagnula S."/>
            <person name="Ren C."/>
            <person name="Doan J."/>
            <person name="Tran S."/>
            <person name="Soriano J."/>
            <person name="Fujita Y."/>
            <person name="Gutala P."/>
            <person name="Fujii Q."/>
            <person name="Lee M."/>
            <person name="Bui A."/>
            <person name="Villarreal C."/>
            <person name="Shing S.R."/>
            <person name="Kim S."/>
            <person name="Freeman D."/>
            <person name="Racha V."/>
            <person name="Ho A."/>
            <person name="Kumar P."/>
            <person name="Falah K."/>
            <person name="Dawson T."/>
            <person name="Enustun E."/>
            <person name="Prichard A."/>
            <person name="Gomez A."/>
            <person name="Khanna K."/>
            <person name="Trigg S."/>
            <person name="Fernandez L."/>
            <person name="Pogliano K."/>
            <person name="Pogliano J."/>
        </authorList>
    </citation>
    <scope>NUCLEOTIDE SEQUENCE</scope>
    <source>
        <strain evidence="3">QF2</strain>
    </source>
</reference>